<comment type="subcellular location">
    <subcellularLocation>
        <location evidence="1">Membrane</location>
        <topology evidence="1">Multi-pass membrane protein</topology>
    </subcellularLocation>
</comment>
<evidence type="ECO:0000256" key="1">
    <source>
        <dbReference type="ARBA" id="ARBA00004141"/>
    </source>
</evidence>
<evidence type="ECO:0000256" key="3">
    <source>
        <dbReference type="ARBA" id="ARBA00022692"/>
    </source>
</evidence>
<gene>
    <name evidence="8" type="ORF">EHS24_002455</name>
</gene>
<dbReference type="RefSeq" id="XP_028473151.1">
    <property type="nucleotide sequence ID" value="XM_028618195.1"/>
</dbReference>
<dbReference type="InterPro" id="IPR002293">
    <property type="entry name" value="AA/rel_permease1"/>
</dbReference>
<evidence type="ECO:0000256" key="2">
    <source>
        <dbReference type="ARBA" id="ARBA00022448"/>
    </source>
</evidence>
<feature type="transmembrane region" description="Helical" evidence="7">
    <location>
        <begin position="201"/>
        <end position="220"/>
    </location>
</feature>
<dbReference type="AlphaFoldDB" id="A0A427XH21"/>
<dbReference type="STRING" id="105984.A0A427XH21"/>
<dbReference type="Pfam" id="PF13520">
    <property type="entry name" value="AA_permease_2"/>
    <property type="match status" value="1"/>
</dbReference>
<dbReference type="Gene3D" id="1.20.1740.10">
    <property type="entry name" value="Amino acid/polyamine transporter I"/>
    <property type="match status" value="1"/>
</dbReference>
<feature type="transmembrane region" description="Helical" evidence="7">
    <location>
        <begin position="241"/>
        <end position="261"/>
    </location>
</feature>
<name>A0A427XH21_9TREE</name>
<dbReference type="GeneID" id="39586998"/>
<proteinExistence type="predicted"/>
<feature type="transmembrane region" description="Helical" evidence="7">
    <location>
        <begin position="46"/>
        <end position="65"/>
    </location>
</feature>
<keyword evidence="3 7" id="KW-0812">Transmembrane</keyword>
<dbReference type="GO" id="GO:0016020">
    <property type="term" value="C:membrane"/>
    <property type="evidence" value="ECO:0007669"/>
    <property type="project" value="UniProtKB-SubCell"/>
</dbReference>
<feature type="transmembrane region" description="Helical" evidence="7">
    <location>
        <begin position="454"/>
        <end position="476"/>
    </location>
</feature>
<organism evidence="8 9">
    <name type="scientific">Apiotrichum porosum</name>
    <dbReference type="NCBI Taxonomy" id="105984"/>
    <lineage>
        <taxon>Eukaryota</taxon>
        <taxon>Fungi</taxon>
        <taxon>Dikarya</taxon>
        <taxon>Basidiomycota</taxon>
        <taxon>Agaricomycotina</taxon>
        <taxon>Tremellomycetes</taxon>
        <taxon>Trichosporonales</taxon>
        <taxon>Trichosporonaceae</taxon>
        <taxon>Apiotrichum</taxon>
    </lineage>
</organism>
<protein>
    <recommendedName>
        <fullName evidence="10">Choline transporter</fullName>
    </recommendedName>
</protein>
<dbReference type="Proteomes" id="UP000279236">
    <property type="component" value="Unassembled WGS sequence"/>
</dbReference>
<evidence type="ECO:0000313" key="8">
    <source>
        <dbReference type="EMBL" id="RSH78004.1"/>
    </source>
</evidence>
<dbReference type="PIRSF" id="PIRSF006060">
    <property type="entry name" value="AA_transporter"/>
    <property type="match status" value="1"/>
</dbReference>
<accession>A0A427XH21</accession>
<dbReference type="PANTHER" id="PTHR45649:SF14">
    <property type="entry name" value="GABA PERMEASE"/>
    <property type="match status" value="1"/>
</dbReference>
<feature type="transmembrane region" description="Helical" evidence="7">
    <location>
        <begin position="140"/>
        <end position="162"/>
    </location>
</feature>
<sequence>MTDTEKHLEGGHGSASVSTLPAGTDLKRRESHAHEYGTEVEMERNFSFLSCLGLAFAMLNSWNAMTASLQLTLPSGGPVAVVWGLLVAAFGTMMNCISFAEVCNAFPMSGGQYDWTYIIVPAPFRGSLSFFVGWMATAGWISLAATASQLGANYVAGIIALWHPSFEIQTWQFFLLYVAFTLSSFLLNAFAVRLLPLVDRIAGLWGFIGFVTVAITLLACSSGDFNSGEEVFTTFTNETGWPDGMAFMLGLLQSFFGLTGFEAVSHMIEEMPQPSKNAPKVMMTSVLLGSSTAWIFLVIYLFVAQDLESVMTATTGPVLAVYHQATSSRTAATCLVMFNLGSMLFAGQGLTTIASRMVWSFARDRGMGPASPWLGAVHPTFKSPLWAVVFVAFWILAFGCISLGSSVALNAIVSASVVLLQISYIVPMAFLIVRGGDIYEGYEQSWSLGRWRRPINIIAMAFLLVTTVCFIFPPFIPVAGSTMNYVIVVIGIVAVLCGATWVIDGRKRFHGPGDLEERLAVARSAS</sequence>
<dbReference type="OrthoDB" id="3900342at2759"/>
<feature type="transmembrane region" description="Helical" evidence="7">
    <location>
        <begin position="115"/>
        <end position="134"/>
    </location>
</feature>
<evidence type="ECO:0000256" key="6">
    <source>
        <dbReference type="SAM" id="MobiDB-lite"/>
    </source>
</evidence>
<dbReference type="GO" id="GO:0022857">
    <property type="term" value="F:transmembrane transporter activity"/>
    <property type="evidence" value="ECO:0007669"/>
    <property type="project" value="InterPro"/>
</dbReference>
<reference evidence="8 9" key="1">
    <citation type="submission" date="2018-11" db="EMBL/GenBank/DDBJ databases">
        <title>Genome sequence of Apiotrichum porosum DSM 27194.</title>
        <authorList>
            <person name="Aliyu H."/>
            <person name="Gorte O."/>
            <person name="Ochsenreither K."/>
        </authorList>
    </citation>
    <scope>NUCLEOTIDE SEQUENCE [LARGE SCALE GENOMIC DNA]</scope>
    <source>
        <strain evidence="8 9">DSM 27194</strain>
    </source>
</reference>
<feature type="transmembrane region" description="Helical" evidence="7">
    <location>
        <begin position="281"/>
        <end position="303"/>
    </location>
</feature>
<keyword evidence="5 7" id="KW-0472">Membrane</keyword>
<feature type="transmembrane region" description="Helical" evidence="7">
    <location>
        <begin position="174"/>
        <end position="195"/>
    </location>
</feature>
<dbReference type="EMBL" id="RSCE01000013">
    <property type="protein sequence ID" value="RSH78004.1"/>
    <property type="molecule type" value="Genomic_DNA"/>
</dbReference>
<feature type="transmembrane region" description="Helical" evidence="7">
    <location>
        <begin position="411"/>
        <end position="433"/>
    </location>
</feature>
<keyword evidence="4 7" id="KW-1133">Transmembrane helix</keyword>
<comment type="caution">
    <text evidence="8">The sequence shown here is derived from an EMBL/GenBank/DDBJ whole genome shotgun (WGS) entry which is preliminary data.</text>
</comment>
<evidence type="ECO:0000256" key="5">
    <source>
        <dbReference type="ARBA" id="ARBA00023136"/>
    </source>
</evidence>
<keyword evidence="9" id="KW-1185">Reference proteome</keyword>
<evidence type="ECO:0000256" key="7">
    <source>
        <dbReference type="SAM" id="Phobius"/>
    </source>
</evidence>
<feature type="transmembrane region" description="Helical" evidence="7">
    <location>
        <begin position="482"/>
        <end position="503"/>
    </location>
</feature>
<evidence type="ECO:0000313" key="9">
    <source>
        <dbReference type="Proteomes" id="UP000279236"/>
    </source>
</evidence>
<evidence type="ECO:0000256" key="4">
    <source>
        <dbReference type="ARBA" id="ARBA00022989"/>
    </source>
</evidence>
<feature type="region of interest" description="Disordered" evidence="6">
    <location>
        <begin position="1"/>
        <end position="21"/>
    </location>
</feature>
<feature type="compositionally biased region" description="Basic and acidic residues" evidence="6">
    <location>
        <begin position="1"/>
        <end position="10"/>
    </location>
</feature>
<keyword evidence="2" id="KW-0813">Transport</keyword>
<evidence type="ECO:0008006" key="10">
    <source>
        <dbReference type="Google" id="ProtNLM"/>
    </source>
</evidence>
<feature type="transmembrane region" description="Helical" evidence="7">
    <location>
        <begin position="80"/>
        <end position="103"/>
    </location>
</feature>
<dbReference type="PANTHER" id="PTHR45649">
    <property type="entry name" value="AMINO-ACID PERMEASE BAT1"/>
    <property type="match status" value="1"/>
</dbReference>
<feature type="transmembrane region" description="Helical" evidence="7">
    <location>
        <begin position="385"/>
        <end position="405"/>
    </location>
</feature>